<dbReference type="EMBL" id="JWIC01000001">
    <property type="protein sequence ID" value="KID59006.1"/>
    <property type="molecule type" value="Genomic_DNA"/>
</dbReference>
<evidence type="ECO:0000313" key="1">
    <source>
        <dbReference type="EMBL" id="KID59006.1"/>
    </source>
</evidence>
<accession>A0A0C1QEB7</accession>
<gene>
    <name evidence="1" type="ORF">JF50_00630</name>
</gene>
<proteinExistence type="predicted"/>
<comment type="caution">
    <text evidence="1">The sequence shown here is derived from an EMBL/GenBank/DDBJ whole genome shotgun (WGS) entry which is preliminary data.</text>
</comment>
<dbReference type="InterPro" id="IPR012675">
    <property type="entry name" value="Beta-grasp_dom_sf"/>
</dbReference>
<dbReference type="InterPro" id="IPR016155">
    <property type="entry name" value="Mopterin_synth/thiamin_S_b"/>
</dbReference>
<dbReference type="Pfam" id="PF02597">
    <property type="entry name" value="ThiS"/>
    <property type="match status" value="1"/>
</dbReference>
<protein>
    <submittedName>
        <fullName evidence="1">Thiamine biosynthesis protein ThiS</fullName>
    </submittedName>
</protein>
<dbReference type="NCBIfam" id="TIGR01683">
    <property type="entry name" value="thiS"/>
    <property type="match status" value="1"/>
</dbReference>
<dbReference type="CDD" id="cd00565">
    <property type="entry name" value="Ubl_ThiS"/>
    <property type="match status" value="1"/>
</dbReference>
<dbReference type="SUPFAM" id="SSF54285">
    <property type="entry name" value="MoaD/ThiS"/>
    <property type="match status" value="1"/>
</dbReference>
<reference evidence="1 2" key="1">
    <citation type="submission" date="2014-12" db="EMBL/GenBank/DDBJ databases">
        <title>Draft Genome Sequence of Pseudoalteromonas luteoviolacea HI1.</title>
        <authorList>
            <person name="Asahina A.Y."/>
            <person name="Hadfield M.G."/>
        </authorList>
    </citation>
    <scope>NUCLEOTIDE SEQUENCE [LARGE SCALE GENOMIC DNA]</scope>
    <source>
        <strain evidence="1 2">HI1</strain>
    </source>
</reference>
<organism evidence="1 2">
    <name type="scientific">Pseudoalteromonas luteoviolacea</name>
    <dbReference type="NCBI Taxonomy" id="43657"/>
    <lineage>
        <taxon>Bacteria</taxon>
        <taxon>Pseudomonadati</taxon>
        <taxon>Pseudomonadota</taxon>
        <taxon>Gammaproteobacteria</taxon>
        <taxon>Alteromonadales</taxon>
        <taxon>Pseudoalteromonadaceae</taxon>
        <taxon>Pseudoalteromonas</taxon>
    </lineage>
</organism>
<name>A0A0C1QEB7_9GAMM</name>
<dbReference type="AlphaFoldDB" id="A0A0C1QEB7"/>
<dbReference type="Gene3D" id="3.10.20.30">
    <property type="match status" value="1"/>
</dbReference>
<dbReference type="RefSeq" id="WP_039607612.1">
    <property type="nucleotide sequence ID" value="NZ_JAGJEL010000017.1"/>
</dbReference>
<evidence type="ECO:0000313" key="2">
    <source>
        <dbReference type="Proteomes" id="UP000031327"/>
    </source>
</evidence>
<sequence>MNLTYNGEAIRIESAQSLQQIIVSKGAKPPFAVALNGQFVPSAKLSDTMPNQGDSIEVLSPIQGG</sequence>
<dbReference type="InterPro" id="IPR003749">
    <property type="entry name" value="ThiS/MoaD-like"/>
</dbReference>
<dbReference type="Proteomes" id="UP000031327">
    <property type="component" value="Unassembled WGS sequence"/>
</dbReference>
<dbReference type="OrthoDB" id="9800283at2"/>
<dbReference type="InterPro" id="IPR010035">
    <property type="entry name" value="Thi_S"/>
</dbReference>